<dbReference type="EMBL" id="JBGMDY010000009">
    <property type="protein sequence ID" value="KAL2322791.1"/>
    <property type="molecule type" value="Genomic_DNA"/>
</dbReference>
<reference evidence="2 3" key="1">
    <citation type="submission" date="2024-08" db="EMBL/GenBank/DDBJ databases">
        <title>Insights into the chromosomal genome structure of Flemingia macrophylla.</title>
        <authorList>
            <person name="Ding Y."/>
            <person name="Zhao Y."/>
            <person name="Bi W."/>
            <person name="Wu M."/>
            <person name="Zhao G."/>
            <person name="Gong Y."/>
            <person name="Li W."/>
            <person name="Zhang P."/>
        </authorList>
    </citation>
    <scope>NUCLEOTIDE SEQUENCE [LARGE SCALE GENOMIC DNA]</scope>
    <source>
        <strain evidence="2">DYQJB</strain>
        <tissue evidence="2">Leaf</tissue>
    </source>
</reference>
<organism evidence="2 3">
    <name type="scientific">Flemingia macrophylla</name>
    <dbReference type="NCBI Taxonomy" id="520843"/>
    <lineage>
        <taxon>Eukaryota</taxon>
        <taxon>Viridiplantae</taxon>
        <taxon>Streptophyta</taxon>
        <taxon>Embryophyta</taxon>
        <taxon>Tracheophyta</taxon>
        <taxon>Spermatophyta</taxon>
        <taxon>Magnoliopsida</taxon>
        <taxon>eudicotyledons</taxon>
        <taxon>Gunneridae</taxon>
        <taxon>Pentapetalae</taxon>
        <taxon>rosids</taxon>
        <taxon>fabids</taxon>
        <taxon>Fabales</taxon>
        <taxon>Fabaceae</taxon>
        <taxon>Papilionoideae</taxon>
        <taxon>50 kb inversion clade</taxon>
        <taxon>NPAAA clade</taxon>
        <taxon>indigoferoid/millettioid clade</taxon>
        <taxon>Phaseoleae</taxon>
        <taxon>Flemingia</taxon>
    </lineage>
</organism>
<dbReference type="Proteomes" id="UP001603857">
    <property type="component" value="Unassembled WGS sequence"/>
</dbReference>
<keyword evidence="3" id="KW-1185">Reference proteome</keyword>
<protein>
    <submittedName>
        <fullName evidence="2">Uncharacterized protein</fullName>
    </submittedName>
</protein>
<evidence type="ECO:0000313" key="2">
    <source>
        <dbReference type="EMBL" id="KAL2322791.1"/>
    </source>
</evidence>
<evidence type="ECO:0000256" key="1">
    <source>
        <dbReference type="SAM" id="Coils"/>
    </source>
</evidence>
<keyword evidence="1" id="KW-0175">Coiled coil</keyword>
<proteinExistence type="predicted"/>
<accession>A0ABD1LH81</accession>
<dbReference type="AlphaFoldDB" id="A0ABD1LH81"/>
<evidence type="ECO:0000313" key="3">
    <source>
        <dbReference type="Proteomes" id="UP001603857"/>
    </source>
</evidence>
<sequence>MLSYLKKVLSTRNLIQHMEVFSHNGKSNMVVRGGIDERCTNHEVKVNEELSLTVEELKNDIVLNGLKELGKLQTMFDDVCFDKHMYIEENEMLKENNKTLEGRLVILEEQARLPKIESKMIAYDDMFEVDYQVEDETMNIFRF</sequence>
<name>A0ABD1LH81_9FABA</name>
<gene>
    <name evidence="2" type="ORF">Fmac_027170</name>
</gene>
<feature type="coiled-coil region" evidence="1">
    <location>
        <begin position="83"/>
        <end position="110"/>
    </location>
</feature>
<comment type="caution">
    <text evidence="2">The sequence shown here is derived from an EMBL/GenBank/DDBJ whole genome shotgun (WGS) entry which is preliminary data.</text>
</comment>